<dbReference type="InterPro" id="IPR046348">
    <property type="entry name" value="SIS_dom_sf"/>
</dbReference>
<dbReference type="InterPro" id="IPR035472">
    <property type="entry name" value="RpiR-like_SIS"/>
</dbReference>
<dbReference type="SUPFAM" id="SSF53697">
    <property type="entry name" value="SIS domain"/>
    <property type="match status" value="1"/>
</dbReference>
<dbReference type="Proteomes" id="UP000662939">
    <property type="component" value="Chromosome"/>
</dbReference>
<organism evidence="5 6">
    <name type="scientific">Natronoglycomyces albus</name>
    <dbReference type="NCBI Taxonomy" id="2811108"/>
    <lineage>
        <taxon>Bacteria</taxon>
        <taxon>Bacillati</taxon>
        <taxon>Actinomycetota</taxon>
        <taxon>Actinomycetes</taxon>
        <taxon>Glycomycetales</taxon>
        <taxon>Glycomycetaceae</taxon>
        <taxon>Natronoglycomyces</taxon>
    </lineage>
</organism>
<keyword evidence="3" id="KW-0804">Transcription</keyword>
<dbReference type="KEGG" id="nav:JQS30_04765"/>
<feature type="domain" description="HTH rpiR-type" evidence="4">
    <location>
        <begin position="5"/>
        <end position="81"/>
    </location>
</feature>
<evidence type="ECO:0000256" key="2">
    <source>
        <dbReference type="ARBA" id="ARBA00023125"/>
    </source>
</evidence>
<dbReference type="GO" id="GO:0003700">
    <property type="term" value="F:DNA-binding transcription factor activity"/>
    <property type="evidence" value="ECO:0007669"/>
    <property type="project" value="InterPro"/>
</dbReference>
<reference evidence="5" key="1">
    <citation type="submission" date="2021-02" db="EMBL/GenBank/DDBJ databases">
        <title>Natronoglycomyces albus gen. nov., sp. nov, a haloalkaliphilic actinobacterium from a soda solonchak soil.</title>
        <authorList>
            <person name="Sorokin D.Y."/>
            <person name="Khijniak T.V."/>
            <person name="Zakharycheva A.P."/>
            <person name="Boueva O.V."/>
            <person name="Ariskina E.V."/>
            <person name="Hahnke R.L."/>
            <person name="Bunk B."/>
            <person name="Sproer C."/>
            <person name="Schumann P."/>
            <person name="Evtushenko L.I."/>
            <person name="Kublanov I.V."/>
        </authorList>
    </citation>
    <scope>NUCLEOTIDE SEQUENCE</scope>
    <source>
        <strain evidence="5">DSM 106290</strain>
    </source>
</reference>
<dbReference type="PROSITE" id="PS51071">
    <property type="entry name" value="HTH_RPIR"/>
    <property type="match status" value="1"/>
</dbReference>
<dbReference type="CDD" id="cd05013">
    <property type="entry name" value="SIS_RpiR"/>
    <property type="match status" value="1"/>
</dbReference>
<name>A0A895XM85_9ACTN</name>
<keyword evidence="2" id="KW-0238">DNA-binding</keyword>
<dbReference type="PANTHER" id="PTHR30514:SF18">
    <property type="entry name" value="RPIR-FAMILY TRANSCRIPTIONAL REGULATOR"/>
    <property type="match status" value="1"/>
</dbReference>
<dbReference type="Gene3D" id="3.40.50.10490">
    <property type="entry name" value="Glucose-6-phosphate isomerase like protein, domain 1"/>
    <property type="match status" value="1"/>
</dbReference>
<keyword evidence="1" id="KW-0805">Transcription regulation</keyword>
<dbReference type="GO" id="GO:1901135">
    <property type="term" value="P:carbohydrate derivative metabolic process"/>
    <property type="evidence" value="ECO:0007669"/>
    <property type="project" value="InterPro"/>
</dbReference>
<evidence type="ECO:0000256" key="1">
    <source>
        <dbReference type="ARBA" id="ARBA00023015"/>
    </source>
</evidence>
<protein>
    <submittedName>
        <fullName evidence="5">MurR/RpiR family transcriptional regulator</fullName>
    </submittedName>
</protein>
<dbReference type="InterPro" id="IPR047640">
    <property type="entry name" value="RpiR-like"/>
</dbReference>
<accession>A0A895XM85</accession>
<dbReference type="Gene3D" id="1.10.10.10">
    <property type="entry name" value="Winged helix-like DNA-binding domain superfamily/Winged helix DNA-binding domain"/>
    <property type="match status" value="1"/>
</dbReference>
<dbReference type="SUPFAM" id="SSF46689">
    <property type="entry name" value="Homeodomain-like"/>
    <property type="match status" value="1"/>
</dbReference>
<evidence type="ECO:0000259" key="4">
    <source>
        <dbReference type="PROSITE" id="PS51071"/>
    </source>
</evidence>
<evidence type="ECO:0000256" key="3">
    <source>
        <dbReference type="ARBA" id="ARBA00023163"/>
    </source>
</evidence>
<gene>
    <name evidence="5" type="ORF">JQS30_04765</name>
</gene>
<dbReference type="RefSeq" id="WP_213172236.1">
    <property type="nucleotide sequence ID" value="NZ_CP070496.1"/>
</dbReference>
<dbReference type="PANTHER" id="PTHR30514">
    <property type="entry name" value="GLUCOKINASE"/>
    <property type="match status" value="1"/>
</dbReference>
<dbReference type="GO" id="GO:0003677">
    <property type="term" value="F:DNA binding"/>
    <property type="evidence" value="ECO:0007669"/>
    <property type="project" value="UniProtKB-KW"/>
</dbReference>
<dbReference type="GO" id="GO:0097367">
    <property type="term" value="F:carbohydrate derivative binding"/>
    <property type="evidence" value="ECO:0007669"/>
    <property type="project" value="InterPro"/>
</dbReference>
<sequence length="279" mass="29768">MTDAAGTKLPALFSSTRLTPAQRRIARCLVDQASMATYMSASELAALAGVSQPSVTRFAIALGFEGYPDLRRHIAKLMSGQQADEPTGGNQFQRAVSAEQDNLRKLSDLLTDERPITEAGQALMNSQPLPVLGLRAAAPAAGYFGYFAAKIHPDVRILDAGGSEIGDQLQQARSAGARSLLAFVLPRYPRDTLAALTEARQLGMHVVSITDSPMSPAAELSDIVLPAAVGSQLVFDLHTAPMVLAMVLLQAMCDAAPTETTQRLENFELSAARRDIFST</sequence>
<dbReference type="Pfam" id="PF01418">
    <property type="entry name" value="HTH_6"/>
    <property type="match status" value="1"/>
</dbReference>
<keyword evidence="6" id="KW-1185">Reference proteome</keyword>
<dbReference type="Pfam" id="PF01380">
    <property type="entry name" value="SIS"/>
    <property type="match status" value="1"/>
</dbReference>
<proteinExistence type="predicted"/>
<dbReference type="InterPro" id="IPR001347">
    <property type="entry name" value="SIS_dom"/>
</dbReference>
<dbReference type="InterPro" id="IPR036388">
    <property type="entry name" value="WH-like_DNA-bd_sf"/>
</dbReference>
<dbReference type="InterPro" id="IPR000281">
    <property type="entry name" value="HTH_RpiR"/>
</dbReference>
<evidence type="ECO:0000313" key="5">
    <source>
        <dbReference type="EMBL" id="QSB06227.1"/>
    </source>
</evidence>
<dbReference type="InterPro" id="IPR009057">
    <property type="entry name" value="Homeodomain-like_sf"/>
</dbReference>
<evidence type="ECO:0000313" key="6">
    <source>
        <dbReference type="Proteomes" id="UP000662939"/>
    </source>
</evidence>
<dbReference type="EMBL" id="CP070496">
    <property type="protein sequence ID" value="QSB06227.1"/>
    <property type="molecule type" value="Genomic_DNA"/>
</dbReference>
<dbReference type="AlphaFoldDB" id="A0A895XM85"/>